<dbReference type="Proteomes" id="UP001597213">
    <property type="component" value="Unassembled WGS sequence"/>
</dbReference>
<dbReference type="EMBL" id="JBHUEN010000043">
    <property type="protein sequence ID" value="MFD1882726.1"/>
    <property type="molecule type" value="Genomic_DNA"/>
</dbReference>
<evidence type="ECO:0000313" key="1">
    <source>
        <dbReference type="EMBL" id="MFD1882726.1"/>
    </source>
</evidence>
<keyword evidence="2" id="KW-1185">Reference proteome</keyword>
<dbReference type="RefSeq" id="WP_379143509.1">
    <property type="nucleotide sequence ID" value="NZ_JBHUEN010000043.1"/>
</dbReference>
<reference evidence="2" key="1">
    <citation type="journal article" date="2019" name="Int. J. Syst. Evol. Microbiol.">
        <title>The Global Catalogue of Microorganisms (GCM) 10K type strain sequencing project: providing services to taxonomists for standard genome sequencing and annotation.</title>
        <authorList>
            <consortium name="The Broad Institute Genomics Platform"/>
            <consortium name="The Broad Institute Genome Sequencing Center for Infectious Disease"/>
            <person name="Wu L."/>
            <person name="Ma J."/>
        </authorList>
    </citation>
    <scope>NUCLEOTIDE SEQUENCE [LARGE SCALE GENOMIC DNA]</scope>
    <source>
        <strain evidence="2">CCUG 56029</strain>
    </source>
</reference>
<gene>
    <name evidence="1" type="ORF">ACFSCT_13460</name>
</gene>
<sequence length="377" mass="42205">MAETGTLDADHRQLTDDLASRRYFAKVSRIMGALPTVAAEMVRDRLIGPVEVRVVGHYARAMLASLNALSMRYLVSGRIEGPLQAYPTIDIHESGFPVWQEIARLANDAPQAGEELARTPTAAAIKDDMIREIVGRLTVPTRLQYAMSQRLYTEAVAGGGLFWPQMPVVAELLSDAAAHRRRWLIHWAVYDSQLNVPVVYMLEVDDTGRRDLPKDPRRWPEVQAQLRAQSLTGLMLVTIAEGFDRDFSDLHPIVLRRLYLGPIYSREFTAQEGPIKQVLDNARAPTGEDWALAFTLEELVSERAEMQSAGLFSVVERQVFRLDPLQREGVGLGASRAIRALILPQRPYQALAELDPPGFRDIRKYVPGPNGRVAGYR</sequence>
<evidence type="ECO:0000313" key="2">
    <source>
        <dbReference type="Proteomes" id="UP001597213"/>
    </source>
</evidence>
<accession>A0ABW4R927</accession>
<organism evidence="1 2">
    <name type="scientific">Paracoccus pacificus</name>
    <dbReference type="NCBI Taxonomy" id="1463598"/>
    <lineage>
        <taxon>Bacteria</taxon>
        <taxon>Pseudomonadati</taxon>
        <taxon>Pseudomonadota</taxon>
        <taxon>Alphaproteobacteria</taxon>
        <taxon>Rhodobacterales</taxon>
        <taxon>Paracoccaceae</taxon>
        <taxon>Paracoccus</taxon>
    </lineage>
</organism>
<comment type="caution">
    <text evidence="1">The sequence shown here is derived from an EMBL/GenBank/DDBJ whole genome shotgun (WGS) entry which is preliminary data.</text>
</comment>
<protein>
    <submittedName>
        <fullName evidence="1">Uncharacterized protein</fullName>
    </submittedName>
</protein>
<name>A0ABW4R927_9RHOB</name>
<proteinExistence type="predicted"/>